<protein>
    <submittedName>
        <fullName evidence="2">Uncharacterized protein</fullName>
    </submittedName>
</protein>
<evidence type="ECO:0000256" key="1">
    <source>
        <dbReference type="SAM" id="MobiDB-lite"/>
    </source>
</evidence>
<sequence>MKGHVQDLMDTVRQQTELLKLLLLTLTPQNATSSGILPRNDASVPTPPTLPVNLDLAAPTTKKKKQSPNNSYEFIDGDDKISNVRLAILVPAPAGVDPKFIEMAK</sequence>
<name>B9SQF8_RICCO</name>
<feature type="region of interest" description="Disordered" evidence="1">
    <location>
        <begin position="34"/>
        <end position="74"/>
    </location>
</feature>
<evidence type="ECO:0000313" key="3">
    <source>
        <dbReference type="Proteomes" id="UP000008311"/>
    </source>
</evidence>
<gene>
    <name evidence="2" type="ORF">RCOM_0460130</name>
</gene>
<accession>B9SQF8</accession>
<reference evidence="3" key="1">
    <citation type="journal article" date="2010" name="Nat. Biotechnol.">
        <title>Draft genome sequence of the oilseed species Ricinus communis.</title>
        <authorList>
            <person name="Chan A.P."/>
            <person name="Crabtree J."/>
            <person name="Zhao Q."/>
            <person name="Lorenzi H."/>
            <person name="Orvis J."/>
            <person name="Puiu D."/>
            <person name="Melake-Berhan A."/>
            <person name="Jones K.M."/>
            <person name="Redman J."/>
            <person name="Chen G."/>
            <person name="Cahoon E.B."/>
            <person name="Gedil M."/>
            <person name="Stanke M."/>
            <person name="Haas B.J."/>
            <person name="Wortman J.R."/>
            <person name="Fraser-Liggett C.M."/>
            <person name="Ravel J."/>
            <person name="Rabinowicz P.D."/>
        </authorList>
    </citation>
    <scope>NUCLEOTIDE SEQUENCE [LARGE SCALE GENOMIC DNA]</scope>
    <source>
        <strain evidence="3">cv. Hale</strain>
    </source>
</reference>
<organism evidence="2 3">
    <name type="scientific">Ricinus communis</name>
    <name type="common">Castor bean</name>
    <dbReference type="NCBI Taxonomy" id="3988"/>
    <lineage>
        <taxon>Eukaryota</taxon>
        <taxon>Viridiplantae</taxon>
        <taxon>Streptophyta</taxon>
        <taxon>Embryophyta</taxon>
        <taxon>Tracheophyta</taxon>
        <taxon>Spermatophyta</taxon>
        <taxon>Magnoliopsida</taxon>
        <taxon>eudicotyledons</taxon>
        <taxon>Gunneridae</taxon>
        <taxon>Pentapetalae</taxon>
        <taxon>rosids</taxon>
        <taxon>fabids</taxon>
        <taxon>Malpighiales</taxon>
        <taxon>Euphorbiaceae</taxon>
        <taxon>Acalyphoideae</taxon>
        <taxon>Acalypheae</taxon>
        <taxon>Ricinus</taxon>
    </lineage>
</organism>
<proteinExistence type="predicted"/>
<dbReference type="AlphaFoldDB" id="B9SQF8"/>
<keyword evidence="3" id="KW-1185">Reference proteome</keyword>
<dbReference type="InParanoid" id="B9SQF8"/>
<dbReference type="Proteomes" id="UP000008311">
    <property type="component" value="Unassembled WGS sequence"/>
</dbReference>
<dbReference type="EMBL" id="EQ974083">
    <property type="protein sequence ID" value="EEF34160.1"/>
    <property type="molecule type" value="Genomic_DNA"/>
</dbReference>
<evidence type="ECO:0000313" key="2">
    <source>
        <dbReference type="EMBL" id="EEF34160.1"/>
    </source>
</evidence>